<sequence>MERRPFFLVVIVTLFVAHPVGPVSAQRIGDTPVRPAPADKRIHVGEGTVNRVDVRAGQVNLTHAPIASLGWPGMTMDFVVSDREQLAALEPGQRVRFELHPIGNKYVISSIRPASSSP</sequence>
<gene>
    <name evidence="1" type="ORF">SVA_3444</name>
</gene>
<dbReference type="OrthoDB" id="5771277at2"/>
<dbReference type="KEGG" id="sva:SVA_3444"/>
<dbReference type="AlphaFoldDB" id="A0A1C7AFB7"/>
<protein>
    <submittedName>
        <fullName evidence="1">Copper-binding protein CusF</fullName>
    </submittedName>
</protein>
<keyword evidence="2" id="KW-1185">Reference proteome</keyword>
<evidence type="ECO:0000313" key="2">
    <source>
        <dbReference type="Proteomes" id="UP000218899"/>
    </source>
</evidence>
<reference evidence="1 2" key="1">
    <citation type="submission" date="2015-08" db="EMBL/GenBank/DDBJ databases">
        <title>Complete genome sequence of Sulfurifustis variabilis.</title>
        <authorList>
            <person name="Miura A."/>
            <person name="Kojima H."/>
            <person name="Fukui M."/>
        </authorList>
    </citation>
    <scope>NUCLEOTIDE SEQUENCE [LARGE SCALE GENOMIC DNA]</scope>
    <source>
        <strain evidence="2">skN76</strain>
    </source>
</reference>
<proteinExistence type="predicted"/>
<dbReference type="EMBL" id="AP014936">
    <property type="protein sequence ID" value="BAU49980.1"/>
    <property type="molecule type" value="Genomic_DNA"/>
</dbReference>
<dbReference type="InterPro" id="IPR042230">
    <property type="entry name" value="CusF_sf"/>
</dbReference>
<dbReference type="Gene3D" id="2.40.50.320">
    <property type="entry name" value="Copper binding periplasmic protein CusF"/>
    <property type="match status" value="1"/>
</dbReference>
<evidence type="ECO:0000313" key="1">
    <source>
        <dbReference type="EMBL" id="BAU49980.1"/>
    </source>
</evidence>
<dbReference type="Pfam" id="PF11604">
    <property type="entry name" value="CusF_Ec"/>
    <property type="match status" value="1"/>
</dbReference>
<dbReference type="RefSeq" id="WP_096462325.1">
    <property type="nucleotide sequence ID" value="NZ_AP014936.1"/>
</dbReference>
<organism evidence="1 2">
    <name type="scientific">Sulfurifustis variabilis</name>
    <dbReference type="NCBI Taxonomy" id="1675686"/>
    <lineage>
        <taxon>Bacteria</taxon>
        <taxon>Pseudomonadati</taxon>
        <taxon>Pseudomonadota</taxon>
        <taxon>Gammaproteobacteria</taxon>
        <taxon>Acidiferrobacterales</taxon>
        <taxon>Acidiferrobacteraceae</taxon>
        <taxon>Sulfurifustis</taxon>
    </lineage>
</organism>
<dbReference type="Proteomes" id="UP000218899">
    <property type="component" value="Chromosome"/>
</dbReference>
<dbReference type="InterPro" id="IPR021647">
    <property type="entry name" value="CusF_Ec"/>
</dbReference>
<name>A0A1C7AFB7_9GAMM</name>
<accession>A0A1C7AFB7</accession>